<proteinExistence type="predicted"/>
<name>A0A0K1EF74_CHOCO</name>
<feature type="compositionally biased region" description="Low complexity" evidence="1">
    <location>
        <begin position="92"/>
        <end position="104"/>
    </location>
</feature>
<dbReference type="AlphaFoldDB" id="A0A0K1EF74"/>
<feature type="chain" id="PRO_5005459349" evidence="2">
    <location>
        <begin position="24"/>
        <end position="366"/>
    </location>
</feature>
<feature type="region of interest" description="Disordered" evidence="1">
    <location>
        <begin position="23"/>
        <end position="161"/>
    </location>
</feature>
<evidence type="ECO:0000256" key="1">
    <source>
        <dbReference type="SAM" id="MobiDB-lite"/>
    </source>
</evidence>
<protein>
    <submittedName>
        <fullName evidence="3">Uncharacterized protein</fullName>
    </submittedName>
</protein>
<dbReference type="Proteomes" id="UP000067626">
    <property type="component" value="Chromosome"/>
</dbReference>
<dbReference type="RefSeq" id="WP_245678499.1">
    <property type="nucleotide sequence ID" value="NZ_CP012159.1"/>
</dbReference>
<organism evidence="3 4">
    <name type="scientific">Chondromyces crocatus</name>
    <dbReference type="NCBI Taxonomy" id="52"/>
    <lineage>
        <taxon>Bacteria</taxon>
        <taxon>Pseudomonadati</taxon>
        <taxon>Myxococcota</taxon>
        <taxon>Polyangia</taxon>
        <taxon>Polyangiales</taxon>
        <taxon>Polyangiaceae</taxon>
        <taxon>Chondromyces</taxon>
    </lineage>
</organism>
<feature type="compositionally biased region" description="Basic and acidic residues" evidence="1">
    <location>
        <begin position="132"/>
        <end position="147"/>
    </location>
</feature>
<keyword evidence="4" id="KW-1185">Reference proteome</keyword>
<evidence type="ECO:0000256" key="2">
    <source>
        <dbReference type="SAM" id="SignalP"/>
    </source>
</evidence>
<keyword evidence="2" id="KW-0732">Signal</keyword>
<accession>A0A0K1EF74</accession>
<feature type="region of interest" description="Disordered" evidence="1">
    <location>
        <begin position="342"/>
        <end position="366"/>
    </location>
</feature>
<evidence type="ECO:0000313" key="4">
    <source>
        <dbReference type="Proteomes" id="UP000067626"/>
    </source>
</evidence>
<feature type="compositionally biased region" description="Gly residues" evidence="1">
    <location>
        <begin position="66"/>
        <end position="77"/>
    </location>
</feature>
<dbReference type="EMBL" id="CP012159">
    <property type="protein sequence ID" value="AKT39520.1"/>
    <property type="molecule type" value="Genomic_DNA"/>
</dbReference>
<feature type="compositionally biased region" description="Low complexity" evidence="1">
    <location>
        <begin position="25"/>
        <end position="65"/>
    </location>
</feature>
<dbReference type="PROSITE" id="PS51257">
    <property type="entry name" value="PROKAR_LIPOPROTEIN"/>
    <property type="match status" value="1"/>
</dbReference>
<evidence type="ECO:0000313" key="3">
    <source>
        <dbReference type="EMBL" id="AKT39520.1"/>
    </source>
</evidence>
<feature type="signal peptide" evidence="2">
    <location>
        <begin position="1"/>
        <end position="23"/>
    </location>
</feature>
<reference evidence="3 4" key="1">
    <citation type="submission" date="2015-07" db="EMBL/GenBank/DDBJ databases">
        <title>Genome analysis of myxobacterium Chondromyces crocatus Cm c5 reveals a high potential for natural compound synthesis and the genetic basis for the loss of fruiting body formation.</title>
        <authorList>
            <person name="Zaburannyi N."/>
            <person name="Bunk B."/>
            <person name="Maier J."/>
            <person name="Overmann J."/>
            <person name="Mueller R."/>
        </authorList>
    </citation>
    <scope>NUCLEOTIDE SEQUENCE [LARGE SCALE GENOMIC DNA]</scope>
    <source>
        <strain evidence="3 4">Cm c5</strain>
    </source>
</reference>
<gene>
    <name evidence="3" type="ORF">CMC5_036670</name>
</gene>
<dbReference type="KEGG" id="ccro:CMC5_036670"/>
<dbReference type="STRING" id="52.CMC5_036670"/>
<sequence>MSRMRRIGLLVMAAISTAALGCAGSRAPSSTPADAPAAAQPGPVLAERPAPGPESAPEAPAPQALGGVGSSSDGGQGQASPVQATPPPPPAAAGASAEGRVASATGGSRAPKKLDASPKGATTPRSPTQDPADAKVAERRREAEAQKSRPGLGTEWGETRTSQITTAPFIRADASNPFAMDSLHYNDEQGAQAMAGLAGFKRTTSRPFTIAGGAVEMGLRAENGRFLNGFVTEQDRFVVGEHGIRYTIVLRNQTDLRFECVLSVDGLDVLDGQAASFTKRGYILPPQGELEIEGFRQSMDAVAAFRFGSVRNSYASQKHGDSRNVGVIGVALFHERGTTPWTPEEIRRRQQANPFPGQFATPPGRP</sequence>